<evidence type="ECO:0000313" key="2">
    <source>
        <dbReference type="Proteomes" id="UP000886523"/>
    </source>
</evidence>
<sequence>MILAMRGRPLVTIEFLKHLQDGRHLPPLAAGWAMYSPPGQRTLDTSHGIQVLRPWCTWWRCYDASTLASGLQRPSKQSCNPTVGSRKLECEIRKTDSKPEMAIIWHLSCATVEWALHVKFKHSLEATASSDVVSLPKLSSPAHPFYHHIGLLQSICAQKFPQLAPNGATRSLRASSAAPETFLVQPKWP</sequence>
<accession>A0A9P6ASM4</accession>
<evidence type="ECO:0000313" key="1">
    <source>
        <dbReference type="EMBL" id="KAF9510690.1"/>
    </source>
</evidence>
<proteinExistence type="predicted"/>
<reference evidence="1" key="1">
    <citation type="journal article" date="2020" name="Nat. Commun.">
        <title>Large-scale genome sequencing of mycorrhizal fungi provides insights into the early evolution of symbiotic traits.</title>
        <authorList>
            <person name="Miyauchi S."/>
            <person name="Kiss E."/>
            <person name="Kuo A."/>
            <person name="Drula E."/>
            <person name="Kohler A."/>
            <person name="Sanchez-Garcia M."/>
            <person name="Morin E."/>
            <person name="Andreopoulos B."/>
            <person name="Barry K.W."/>
            <person name="Bonito G."/>
            <person name="Buee M."/>
            <person name="Carver A."/>
            <person name="Chen C."/>
            <person name="Cichocki N."/>
            <person name="Clum A."/>
            <person name="Culley D."/>
            <person name="Crous P.W."/>
            <person name="Fauchery L."/>
            <person name="Girlanda M."/>
            <person name="Hayes R.D."/>
            <person name="Keri Z."/>
            <person name="LaButti K."/>
            <person name="Lipzen A."/>
            <person name="Lombard V."/>
            <person name="Magnuson J."/>
            <person name="Maillard F."/>
            <person name="Murat C."/>
            <person name="Nolan M."/>
            <person name="Ohm R.A."/>
            <person name="Pangilinan J."/>
            <person name="Pereira M.F."/>
            <person name="Perotto S."/>
            <person name="Peter M."/>
            <person name="Pfister S."/>
            <person name="Riley R."/>
            <person name="Sitrit Y."/>
            <person name="Stielow J.B."/>
            <person name="Szollosi G."/>
            <person name="Zifcakova L."/>
            <person name="Stursova M."/>
            <person name="Spatafora J.W."/>
            <person name="Tedersoo L."/>
            <person name="Vaario L.M."/>
            <person name="Yamada A."/>
            <person name="Yan M."/>
            <person name="Wang P."/>
            <person name="Xu J."/>
            <person name="Bruns T."/>
            <person name="Baldrian P."/>
            <person name="Vilgalys R."/>
            <person name="Dunand C."/>
            <person name="Henrissat B."/>
            <person name="Grigoriev I.V."/>
            <person name="Hibbett D."/>
            <person name="Nagy L.G."/>
            <person name="Martin F.M."/>
        </authorList>
    </citation>
    <scope>NUCLEOTIDE SEQUENCE</scope>
    <source>
        <strain evidence="1">UP504</strain>
    </source>
</reference>
<name>A0A9P6ASM4_9AGAM</name>
<dbReference type="Proteomes" id="UP000886523">
    <property type="component" value="Unassembled WGS sequence"/>
</dbReference>
<dbReference type="EMBL" id="MU129012">
    <property type="protein sequence ID" value="KAF9510690.1"/>
    <property type="molecule type" value="Genomic_DNA"/>
</dbReference>
<gene>
    <name evidence="1" type="ORF">BS47DRAFT_50979</name>
</gene>
<organism evidence="1 2">
    <name type="scientific">Hydnum rufescens UP504</name>
    <dbReference type="NCBI Taxonomy" id="1448309"/>
    <lineage>
        <taxon>Eukaryota</taxon>
        <taxon>Fungi</taxon>
        <taxon>Dikarya</taxon>
        <taxon>Basidiomycota</taxon>
        <taxon>Agaricomycotina</taxon>
        <taxon>Agaricomycetes</taxon>
        <taxon>Cantharellales</taxon>
        <taxon>Hydnaceae</taxon>
        <taxon>Hydnum</taxon>
    </lineage>
</organism>
<dbReference type="AlphaFoldDB" id="A0A9P6ASM4"/>
<comment type="caution">
    <text evidence="1">The sequence shown here is derived from an EMBL/GenBank/DDBJ whole genome shotgun (WGS) entry which is preliminary data.</text>
</comment>
<protein>
    <submittedName>
        <fullName evidence="1">Uncharacterized protein</fullName>
    </submittedName>
</protein>
<keyword evidence="2" id="KW-1185">Reference proteome</keyword>